<reference evidence="1 2" key="1">
    <citation type="submission" date="2016-10" db="EMBL/GenBank/DDBJ databases">
        <authorList>
            <person name="de Groot N.N."/>
        </authorList>
    </citation>
    <scope>NUCLEOTIDE SEQUENCE [LARGE SCALE GENOMIC DNA]</scope>
    <source>
        <strain evidence="1 2">DSM 1283</strain>
    </source>
</reference>
<dbReference type="NCBIfam" id="NF033727">
    <property type="entry name" value="chaperon_ArsD"/>
    <property type="match status" value="1"/>
</dbReference>
<accession>A0A1I5HXS6</accession>
<evidence type="ECO:0000313" key="2">
    <source>
        <dbReference type="Proteomes" id="UP000198806"/>
    </source>
</evidence>
<dbReference type="GO" id="GO:0046685">
    <property type="term" value="P:response to arsenic-containing substance"/>
    <property type="evidence" value="ECO:0007669"/>
    <property type="project" value="InterPro"/>
</dbReference>
<dbReference type="EMBL" id="FOWD01000036">
    <property type="protein sequence ID" value="SFO52800.1"/>
    <property type="molecule type" value="Genomic_DNA"/>
</dbReference>
<dbReference type="Pfam" id="PF06953">
    <property type="entry name" value="ArsD"/>
    <property type="match status" value="1"/>
</dbReference>
<organism evidence="1 2">
    <name type="scientific">Anaerocolumna aminovalerica</name>
    <dbReference type="NCBI Taxonomy" id="1527"/>
    <lineage>
        <taxon>Bacteria</taxon>
        <taxon>Bacillati</taxon>
        <taxon>Bacillota</taxon>
        <taxon>Clostridia</taxon>
        <taxon>Lachnospirales</taxon>
        <taxon>Lachnospiraceae</taxon>
        <taxon>Anaerocolumna</taxon>
    </lineage>
</organism>
<dbReference type="GO" id="GO:0003677">
    <property type="term" value="F:DNA binding"/>
    <property type="evidence" value="ECO:0007669"/>
    <property type="project" value="InterPro"/>
</dbReference>
<dbReference type="RefSeq" id="WP_091687901.1">
    <property type="nucleotide sequence ID" value="NZ_BAABFM010000061.1"/>
</dbReference>
<proteinExistence type="predicted"/>
<dbReference type="OrthoDB" id="9801358at2"/>
<gene>
    <name evidence="1" type="ORF">SAMN04489757_13619</name>
</gene>
<dbReference type="STRING" id="1527.SAMN04489757_13619"/>
<dbReference type="AlphaFoldDB" id="A0A1I5HXS6"/>
<dbReference type="GO" id="GO:0045892">
    <property type="term" value="P:negative regulation of DNA-templated transcription"/>
    <property type="evidence" value="ECO:0007669"/>
    <property type="project" value="InterPro"/>
</dbReference>
<keyword evidence="2" id="KW-1185">Reference proteome</keyword>
<dbReference type="Proteomes" id="UP000198806">
    <property type="component" value="Unassembled WGS sequence"/>
</dbReference>
<evidence type="ECO:0000313" key="1">
    <source>
        <dbReference type="EMBL" id="SFO52800.1"/>
    </source>
</evidence>
<dbReference type="InterPro" id="IPR010712">
    <property type="entry name" value="Arsenical-R_ArsD"/>
</dbReference>
<protein>
    <submittedName>
        <fullName evidence="1">Arsenical resistance operon trans-acting repressor ArsD</fullName>
    </submittedName>
</protein>
<sequence length="133" mass="14387">MKKMQIFEPAMCCSTGLCGVSVDPELLRISTVLSALEKNGVKVERYNLSGSPQEFVNNRVINDYIKEKGVEGLPAVVLDNEVVITGRYPSNDEFVKLLDIPDTYIAGRPVRARASKITLKKSGGCGCSGGNCC</sequence>
<dbReference type="Gene3D" id="3.40.30.10">
    <property type="entry name" value="Glutaredoxin"/>
    <property type="match status" value="1"/>
</dbReference>
<name>A0A1I5HXS6_9FIRM</name>